<accession>A0A501PNL2</accession>
<sequence>MKDIEFAALLCSRLCHDLISPVGAIANGIEILADEDDEMMRTEVLKLLDQSASQTSNRLQFFRLAFGAAGGFGEEVPLDEAEKAARALFAASKVDVDWKPQVGMMNKDAIKLLLNLVLLAGESLIRGGEMTIEVEDLGENILINVTVTGDKVIFQDKISEALLGNVDEQAIEPKTAPAFLARNVAEKIGASISKTDHSEQSFTLSASYPSAQ</sequence>
<feature type="domain" description="Histidine phosphotransferase ChpT C-terminal" evidence="1">
    <location>
        <begin position="79"/>
        <end position="193"/>
    </location>
</feature>
<dbReference type="EMBL" id="VFIY01000005">
    <property type="protein sequence ID" value="TPD62003.1"/>
    <property type="molecule type" value="Genomic_DNA"/>
</dbReference>
<protein>
    <submittedName>
        <fullName evidence="2">Histidine phosphotransferase</fullName>
    </submittedName>
</protein>
<evidence type="ECO:0000259" key="1">
    <source>
        <dbReference type="Pfam" id="PF10090"/>
    </source>
</evidence>
<dbReference type="Gene3D" id="3.30.565.10">
    <property type="entry name" value="Histidine kinase-like ATPase, C-terminal domain"/>
    <property type="match status" value="1"/>
</dbReference>
<keyword evidence="3" id="KW-1185">Reference proteome</keyword>
<proteinExistence type="predicted"/>
<dbReference type="InterPro" id="IPR036890">
    <property type="entry name" value="HATPase_C_sf"/>
</dbReference>
<dbReference type="Gene3D" id="1.10.287.130">
    <property type="match status" value="1"/>
</dbReference>
<dbReference type="Pfam" id="PF10090">
    <property type="entry name" value="HPTransfase"/>
    <property type="match status" value="1"/>
</dbReference>
<evidence type="ECO:0000313" key="3">
    <source>
        <dbReference type="Proteomes" id="UP000319148"/>
    </source>
</evidence>
<reference evidence="3" key="1">
    <citation type="submission" date="2019-06" db="EMBL/GenBank/DDBJ databases">
        <title>The complete genome of Emcibacter congregatus ZYLT.</title>
        <authorList>
            <person name="Zhao Z."/>
        </authorList>
    </citation>
    <scope>NUCLEOTIDE SEQUENCE [LARGE SCALE GENOMIC DNA]</scope>
    <source>
        <strain evidence="3">MCCC 1A06723</strain>
    </source>
</reference>
<dbReference type="Proteomes" id="UP000319148">
    <property type="component" value="Unassembled WGS sequence"/>
</dbReference>
<dbReference type="OrthoDB" id="9803702at2"/>
<gene>
    <name evidence="2" type="ORF">FIV46_07330</name>
</gene>
<dbReference type="InterPro" id="IPR018762">
    <property type="entry name" value="ChpT_C"/>
</dbReference>
<evidence type="ECO:0000313" key="2">
    <source>
        <dbReference type="EMBL" id="TPD62003.1"/>
    </source>
</evidence>
<dbReference type="AlphaFoldDB" id="A0A501PNL2"/>
<dbReference type="GO" id="GO:0016740">
    <property type="term" value="F:transferase activity"/>
    <property type="evidence" value="ECO:0007669"/>
    <property type="project" value="UniProtKB-KW"/>
</dbReference>
<keyword evidence="2" id="KW-0808">Transferase</keyword>
<name>A0A501PNL2_9PROT</name>
<dbReference type="RefSeq" id="WP_139939938.1">
    <property type="nucleotide sequence ID" value="NZ_JBHSYP010000003.1"/>
</dbReference>
<organism evidence="2 3">
    <name type="scientific">Emcibacter nanhaiensis</name>
    <dbReference type="NCBI Taxonomy" id="1505037"/>
    <lineage>
        <taxon>Bacteria</taxon>
        <taxon>Pseudomonadati</taxon>
        <taxon>Pseudomonadota</taxon>
        <taxon>Alphaproteobacteria</taxon>
        <taxon>Emcibacterales</taxon>
        <taxon>Emcibacteraceae</taxon>
        <taxon>Emcibacter</taxon>
    </lineage>
</organism>
<comment type="caution">
    <text evidence="2">The sequence shown here is derived from an EMBL/GenBank/DDBJ whole genome shotgun (WGS) entry which is preliminary data.</text>
</comment>